<feature type="non-terminal residue" evidence="1">
    <location>
        <position position="1"/>
    </location>
</feature>
<reference evidence="1" key="1">
    <citation type="submission" date="2020-08" db="EMBL/GenBank/DDBJ databases">
        <title>Multicomponent nature underlies the extraordinary mechanical properties of spider dragline silk.</title>
        <authorList>
            <person name="Kono N."/>
            <person name="Nakamura H."/>
            <person name="Mori M."/>
            <person name="Yoshida Y."/>
            <person name="Ohtoshi R."/>
            <person name="Malay A.D."/>
            <person name="Moran D.A.P."/>
            <person name="Tomita M."/>
            <person name="Numata K."/>
            <person name="Arakawa K."/>
        </authorList>
    </citation>
    <scope>NUCLEOTIDE SEQUENCE</scope>
</reference>
<gene>
    <name evidence="1" type="ORF">TNIN_71111</name>
</gene>
<keyword evidence="2" id="KW-1185">Reference proteome</keyword>
<comment type="caution">
    <text evidence="1">The sequence shown here is derived from an EMBL/GenBank/DDBJ whole genome shotgun (WGS) entry which is preliminary data.</text>
</comment>
<dbReference type="AlphaFoldDB" id="A0A8X6XUT0"/>
<evidence type="ECO:0000313" key="2">
    <source>
        <dbReference type="Proteomes" id="UP000886998"/>
    </source>
</evidence>
<proteinExistence type="predicted"/>
<dbReference type="Proteomes" id="UP000886998">
    <property type="component" value="Unassembled WGS sequence"/>
</dbReference>
<protein>
    <submittedName>
        <fullName evidence="1">Uncharacterized protein</fullName>
    </submittedName>
</protein>
<organism evidence="1 2">
    <name type="scientific">Trichonephila inaurata madagascariensis</name>
    <dbReference type="NCBI Taxonomy" id="2747483"/>
    <lineage>
        <taxon>Eukaryota</taxon>
        <taxon>Metazoa</taxon>
        <taxon>Ecdysozoa</taxon>
        <taxon>Arthropoda</taxon>
        <taxon>Chelicerata</taxon>
        <taxon>Arachnida</taxon>
        <taxon>Araneae</taxon>
        <taxon>Araneomorphae</taxon>
        <taxon>Entelegynae</taxon>
        <taxon>Araneoidea</taxon>
        <taxon>Nephilidae</taxon>
        <taxon>Trichonephila</taxon>
        <taxon>Trichonephila inaurata</taxon>
    </lineage>
</organism>
<accession>A0A8X6XUT0</accession>
<name>A0A8X6XUT0_9ARAC</name>
<evidence type="ECO:0000313" key="1">
    <source>
        <dbReference type="EMBL" id="GFY59157.1"/>
    </source>
</evidence>
<sequence length="45" mass="5407">FDLILLQLLKTFHSTRVIIEFDAEKIITDESIYMCRECNKFLSLR</sequence>
<dbReference type="EMBL" id="BMAV01012455">
    <property type="protein sequence ID" value="GFY59157.1"/>
    <property type="molecule type" value="Genomic_DNA"/>
</dbReference>